<evidence type="ECO:0000256" key="1">
    <source>
        <dbReference type="SAM" id="MobiDB-lite"/>
    </source>
</evidence>
<dbReference type="GO" id="GO:0005737">
    <property type="term" value="C:cytoplasm"/>
    <property type="evidence" value="ECO:0007669"/>
    <property type="project" value="TreeGrafter"/>
</dbReference>
<protein>
    <submittedName>
        <fullName evidence="3">Protein xmas-2</fullName>
    </submittedName>
</protein>
<evidence type="ECO:0000313" key="4">
    <source>
        <dbReference type="Proteomes" id="UP000008237"/>
    </source>
</evidence>
<feature type="compositionally biased region" description="Polar residues" evidence="1">
    <location>
        <begin position="710"/>
        <end position="719"/>
    </location>
</feature>
<name>E2BNA1_HARSA</name>
<accession>E2BNA1</accession>
<dbReference type="Gene3D" id="1.25.40.990">
    <property type="match status" value="1"/>
</dbReference>
<dbReference type="GO" id="GO:0003676">
    <property type="term" value="F:nucleic acid binding"/>
    <property type="evidence" value="ECO:0007669"/>
    <property type="project" value="InterPro"/>
</dbReference>
<dbReference type="Pfam" id="PF03399">
    <property type="entry name" value="SAC3_GANP"/>
    <property type="match status" value="1"/>
</dbReference>
<proteinExistence type="predicted"/>
<dbReference type="Pfam" id="PF14605">
    <property type="entry name" value="Nup35_RRM_2"/>
    <property type="match status" value="1"/>
</dbReference>
<dbReference type="STRING" id="610380.E2BNA1"/>
<evidence type="ECO:0000259" key="2">
    <source>
        <dbReference type="Pfam" id="PF03399"/>
    </source>
</evidence>
<dbReference type="OrthoDB" id="21502at2759"/>
<dbReference type="SUPFAM" id="SSF54928">
    <property type="entry name" value="RNA-binding domain, RBD"/>
    <property type="match status" value="1"/>
</dbReference>
<dbReference type="InParanoid" id="E2BNA1"/>
<evidence type="ECO:0000313" key="3">
    <source>
        <dbReference type="EMBL" id="EFN82863.1"/>
    </source>
</evidence>
<dbReference type="InterPro" id="IPR045107">
    <property type="entry name" value="SAC3/GANP/THP3"/>
</dbReference>
<feature type="compositionally biased region" description="Low complexity" evidence="1">
    <location>
        <begin position="720"/>
        <end position="734"/>
    </location>
</feature>
<dbReference type="InterPro" id="IPR005062">
    <property type="entry name" value="SAC3/GANP/THP3_conserved"/>
</dbReference>
<dbReference type="PANTHER" id="PTHR12436:SF3">
    <property type="entry name" value="GERMINAL-CENTER ASSOCIATED NUCLEAR PROTEIN"/>
    <property type="match status" value="1"/>
</dbReference>
<feature type="domain" description="SAC3/GANP/THP3 conserved" evidence="2">
    <location>
        <begin position="349"/>
        <end position="639"/>
    </location>
</feature>
<keyword evidence="4" id="KW-1185">Reference proteome</keyword>
<dbReference type="EMBL" id="GL449385">
    <property type="protein sequence ID" value="EFN82863.1"/>
    <property type="molecule type" value="Genomic_DNA"/>
</dbReference>
<dbReference type="KEGG" id="hst:105184744"/>
<sequence length="1623" mass="186691">MDADMEIDDPKPTVSNPFIFSRPSAVSDLPRIINFGVGSDHIFDVQSTRKNVFTFAPPTIVSQYDQTSTNLQADNRNRHKPKIPRPLYKPPLNVFANALKDTGAFDQLKKNTRSRTQDTMKINIENTIKCSGVPQALLNKIAAKKYFRNYGNIMRINIRPRRHIITVTYMSKDEANTAYYKGGNYMNETFHIEWAKEEPIVKSPIRKKNIHNNLVTNLLKTTDYEVLSELEAMANLEYNLPSTKVPEIPDIPARTRIPGGKMALLQEKATLKLEKVAAKVEKHEAESQITNLLPNTPVEELQNIIHQVALTTEDKYKVLEARDRLMRLKRVKPASLATAKTTSGTCPDMCPEKERLMRESQRQVSPYEQIDGNEYKINHATAVKQYSRSSADQEEPMSHELRPVKSLKMTMSYLLHEIVDLCDQQSTNLAEWYHFLWDRTRGIRKDITQQELCCKDSVELIEQCARFHIVCSEKLCEEDASVFDKKINSENLTKCLQTLKYMYQDLREKGIACENEPEFRAYIVLLNLNNGSFMYDLQQLPKSVQNSPEIQFATKVYFALSSNNYNKFFKLVRQTTYMNTCILLRYFSQVRMRAFSIMVKAYCRSTSTAFPLYDLIDILAFEDEDEIMYFCEQVGLNLSSDEMYILLNRQNFNISGTHIQQRRPYELIKSKTDGSNFSIGKYIAGGKMPSKTYENHKPHNSFDAYGNLLPESTNAEDQNSFSSDSFAGSSSKESLSTEKEMRKIPKLTQDKNPTAGSPMHIKKQPMNNESSVPKPVSEPVSLNVIKTVTFEPDVSTGHKQKIPSIFESKPPSTLLKAFDNENAIVSAARRENTTISNKHSTIFGSNSSLMNNPFANNSVVFPKQSETSRSVETVATPFAVAVNKSIFSGTGTGNIFMKGATSSPTVFSGNRFPAAVSAQQSTVCHTSVANKVTPPSDIFHKKEPVQKDAQEDEKARLEKLEHAKRMRQIEERSEEIYNNLHAEVIQEFCFAIAKEHTDRIKMYDMLSEKHAGDVISEVIREMCDAIITTEIANQQKLQEIMLKVRNQIMAKCFNAWRRYILKKRRQRLALEDTPVWLQRQSLEECAKMLYTKEQDIVIRNMRKKRLEQKEEHVDESEKLAPVELIVRAGIKENLRLLDVNPLPNVFWKLVISWPDLSNKAVLWQHKKVMNRYLYPEDFTMEPIVKIYMPNPYEALHICVRYFEGFISEQNLIGTDAFLFIADASEDCKSVARRLTKTVLSRHKLMPIPLTFIVLGSGNLEHQNESIVSELESLLESGYVSEYTIMFEKNLTAKVILNLTQSAILWLTMNKSPINPLEMDYLHNVYDICLSEELWLRILGDAMFNKQLSNALKDPNFIIDLHNEAVNHLMDIILDPESTLYTSFAPEFKQFLKSDHVMPCGYEYFNESWKRDEYRAELEATMNSFVLPPWNAPWPIIDVRELRRRIMNYCTEVLSDANCNIVLCDIFSNFSLTSDNLQVSNFVQVLLHVIKEKISLLDGDQTVIYNKNHIKHFRTLPWWFKSNVLTEFMSRELNSSDNDLSSYEILKKKARLDRSYDNLNESALDEEFESLAEFCEDTKNQVMEVHLSCKDIEKRLQAQRLQNVLLEDKLRNALLDEIEMEGSA</sequence>
<dbReference type="PANTHER" id="PTHR12436">
    <property type="entry name" value="80 KDA MCM3-ASSOCIATED PROTEIN"/>
    <property type="match status" value="1"/>
</dbReference>
<organism evidence="4">
    <name type="scientific">Harpegnathos saltator</name>
    <name type="common">Jerdon's jumping ant</name>
    <dbReference type="NCBI Taxonomy" id="610380"/>
    <lineage>
        <taxon>Eukaryota</taxon>
        <taxon>Metazoa</taxon>
        <taxon>Ecdysozoa</taxon>
        <taxon>Arthropoda</taxon>
        <taxon>Hexapoda</taxon>
        <taxon>Insecta</taxon>
        <taxon>Pterygota</taxon>
        <taxon>Neoptera</taxon>
        <taxon>Endopterygota</taxon>
        <taxon>Hymenoptera</taxon>
        <taxon>Apocrita</taxon>
        <taxon>Aculeata</taxon>
        <taxon>Formicoidea</taxon>
        <taxon>Formicidae</taxon>
        <taxon>Ponerinae</taxon>
        <taxon>Ponerini</taxon>
        <taxon>Harpegnathos</taxon>
    </lineage>
</organism>
<dbReference type="OMA" id="CIRHFEG"/>
<dbReference type="PhylomeDB" id="E2BNA1"/>
<gene>
    <name evidence="3" type="ORF">EAI_07307</name>
</gene>
<reference evidence="3 4" key="1">
    <citation type="journal article" date="2010" name="Science">
        <title>Genomic comparison of the ants Camponotus floridanus and Harpegnathos saltator.</title>
        <authorList>
            <person name="Bonasio R."/>
            <person name="Zhang G."/>
            <person name="Ye C."/>
            <person name="Mutti N.S."/>
            <person name="Fang X."/>
            <person name="Qin N."/>
            <person name="Donahue G."/>
            <person name="Yang P."/>
            <person name="Li Q."/>
            <person name="Li C."/>
            <person name="Zhang P."/>
            <person name="Huang Z."/>
            <person name="Berger S.L."/>
            <person name="Reinberg D."/>
            <person name="Wang J."/>
            <person name="Liebig J."/>
        </authorList>
    </citation>
    <scope>NUCLEOTIDE SEQUENCE [LARGE SCALE GENOMIC DNA]</scope>
    <source>
        <strain evidence="3 4">R22 G/1</strain>
    </source>
</reference>
<dbReference type="Proteomes" id="UP000008237">
    <property type="component" value="Unassembled WGS sequence"/>
</dbReference>
<dbReference type="GO" id="GO:0070390">
    <property type="term" value="C:transcription export complex 2"/>
    <property type="evidence" value="ECO:0007669"/>
    <property type="project" value="TreeGrafter"/>
</dbReference>
<dbReference type="InterPro" id="IPR035979">
    <property type="entry name" value="RBD_domain_sf"/>
</dbReference>
<feature type="region of interest" description="Disordered" evidence="1">
    <location>
        <begin position="690"/>
        <end position="777"/>
    </location>
</feature>
<dbReference type="GO" id="GO:0006406">
    <property type="term" value="P:mRNA export from nucleus"/>
    <property type="evidence" value="ECO:0007669"/>
    <property type="project" value="TreeGrafter"/>
</dbReference>